<organism evidence="1 2">
    <name type="scientific">Paragonimus heterotremus</name>
    <dbReference type="NCBI Taxonomy" id="100268"/>
    <lineage>
        <taxon>Eukaryota</taxon>
        <taxon>Metazoa</taxon>
        <taxon>Spiralia</taxon>
        <taxon>Lophotrochozoa</taxon>
        <taxon>Platyhelminthes</taxon>
        <taxon>Trematoda</taxon>
        <taxon>Digenea</taxon>
        <taxon>Plagiorchiida</taxon>
        <taxon>Troglotremata</taxon>
        <taxon>Troglotrematidae</taxon>
        <taxon>Paragonimus</taxon>
    </lineage>
</organism>
<dbReference type="OrthoDB" id="10362664at2759"/>
<sequence>MVRTRNDTLANATFLVQHHLNKTNFPLSVNVRFNPKPTKQQRSKMMKYLLRLMELEQNLHKFIQQTVYGGWMRDSCELTCVARIYGL</sequence>
<dbReference type="AlphaFoldDB" id="A0A8J4TDI7"/>
<name>A0A8J4TDI7_9TREM</name>
<evidence type="ECO:0000313" key="1">
    <source>
        <dbReference type="EMBL" id="KAF5399522.1"/>
    </source>
</evidence>
<protein>
    <submittedName>
        <fullName evidence="1">Uncharacterized protein</fullName>
    </submittedName>
</protein>
<gene>
    <name evidence="1" type="ORF">PHET_07472</name>
</gene>
<evidence type="ECO:0000313" key="2">
    <source>
        <dbReference type="Proteomes" id="UP000748531"/>
    </source>
</evidence>
<keyword evidence="2" id="KW-1185">Reference proteome</keyword>
<proteinExistence type="predicted"/>
<accession>A0A8J4TDI7</accession>
<comment type="caution">
    <text evidence="1">The sequence shown here is derived from an EMBL/GenBank/DDBJ whole genome shotgun (WGS) entry which is preliminary data.</text>
</comment>
<dbReference type="EMBL" id="LUCH01003978">
    <property type="protein sequence ID" value="KAF5399522.1"/>
    <property type="molecule type" value="Genomic_DNA"/>
</dbReference>
<dbReference type="Proteomes" id="UP000748531">
    <property type="component" value="Unassembled WGS sequence"/>
</dbReference>
<reference evidence="1" key="1">
    <citation type="submission" date="2019-05" db="EMBL/GenBank/DDBJ databases">
        <title>Annotation for the trematode Paragonimus heterotremus.</title>
        <authorList>
            <person name="Choi Y.-J."/>
        </authorList>
    </citation>
    <scope>NUCLEOTIDE SEQUENCE</scope>
    <source>
        <strain evidence="1">LC</strain>
    </source>
</reference>